<accession>A0AAW2ZHH2</accession>
<dbReference type="AlphaFoldDB" id="A0AAW2ZHH2"/>
<gene>
    <name evidence="1" type="ORF">AKO1_015706</name>
</gene>
<protein>
    <submittedName>
        <fullName evidence="1">Uncharacterized protein</fullName>
    </submittedName>
</protein>
<dbReference type="GO" id="GO:0003697">
    <property type="term" value="F:single-stranded DNA binding"/>
    <property type="evidence" value="ECO:0007669"/>
    <property type="project" value="TreeGrafter"/>
</dbReference>
<dbReference type="PANTHER" id="PTHR28653:SF1">
    <property type="entry name" value="ATPASE SWSAP1"/>
    <property type="match status" value="1"/>
</dbReference>
<evidence type="ECO:0000313" key="2">
    <source>
        <dbReference type="Proteomes" id="UP001431209"/>
    </source>
</evidence>
<dbReference type="EMBL" id="JAOPGA020001454">
    <property type="protein sequence ID" value="KAL0488611.1"/>
    <property type="molecule type" value="Genomic_DNA"/>
</dbReference>
<dbReference type="GO" id="GO:0097196">
    <property type="term" value="C:Shu complex"/>
    <property type="evidence" value="ECO:0007669"/>
    <property type="project" value="TreeGrafter"/>
</dbReference>
<evidence type="ECO:0000313" key="1">
    <source>
        <dbReference type="EMBL" id="KAL0488611.1"/>
    </source>
</evidence>
<dbReference type="GO" id="GO:0000724">
    <property type="term" value="P:double-strand break repair via homologous recombination"/>
    <property type="evidence" value="ECO:0007669"/>
    <property type="project" value="TreeGrafter"/>
</dbReference>
<keyword evidence="2" id="KW-1185">Reference proteome</keyword>
<comment type="caution">
    <text evidence="1">The sequence shown here is derived from an EMBL/GenBank/DDBJ whole genome shotgun (WGS) entry which is preliminary data.</text>
</comment>
<proteinExistence type="predicted"/>
<organism evidence="1 2">
    <name type="scientific">Acrasis kona</name>
    <dbReference type="NCBI Taxonomy" id="1008807"/>
    <lineage>
        <taxon>Eukaryota</taxon>
        <taxon>Discoba</taxon>
        <taxon>Heterolobosea</taxon>
        <taxon>Tetramitia</taxon>
        <taxon>Eutetramitia</taxon>
        <taxon>Acrasidae</taxon>
        <taxon>Acrasis</taxon>
    </lineage>
</organism>
<dbReference type="Gene3D" id="3.40.50.300">
    <property type="entry name" value="P-loop containing nucleotide triphosphate hydrolases"/>
    <property type="match status" value="1"/>
</dbReference>
<sequence>MNKIQRFFSACTFDVEENPLIERRCEESHDYTNPHQQGCALTGPERTGKISLLFQYAYSIVKESEDSKVVFICSRHAATPIFKQPDEMEALKRVHMRYIDNGTLLRSYLSNIHLLPLDSLPTCICIDELSTILLQNQNQQNQQLDDTQVGPPFMDPSNIVHIKTWALLQNAIQFIGKKLNKEVNFVVTDSLESTGFFERFCPLVLRTQIYREQDKNNPHNIPDLRGEEDDTSVQVYLQVTRINGNGDPYRTRVLYHVSSKELVLKKWDYTL</sequence>
<dbReference type="InterPro" id="IPR027417">
    <property type="entry name" value="P-loop_NTPase"/>
</dbReference>
<reference evidence="1 2" key="1">
    <citation type="submission" date="2024-03" db="EMBL/GenBank/DDBJ databases">
        <title>The Acrasis kona genome and developmental transcriptomes reveal deep origins of eukaryotic multicellular pathways.</title>
        <authorList>
            <person name="Sheikh S."/>
            <person name="Fu C.-J."/>
            <person name="Brown M.W."/>
            <person name="Baldauf S.L."/>
        </authorList>
    </citation>
    <scope>NUCLEOTIDE SEQUENCE [LARGE SCALE GENOMIC DNA]</scope>
    <source>
        <strain evidence="1 2">ATCC MYA-3509</strain>
    </source>
</reference>
<name>A0AAW2ZHH2_9EUKA</name>
<dbReference type="PANTHER" id="PTHR28653">
    <property type="match status" value="1"/>
</dbReference>
<dbReference type="Proteomes" id="UP001431209">
    <property type="component" value="Unassembled WGS sequence"/>
</dbReference>